<protein>
    <submittedName>
        <fullName evidence="3">PaaX family transcriptional regulator</fullName>
    </submittedName>
</protein>
<feature type="domain" description="Transcriptional repressor PaaX-like N-terminal" evidence="1">
    <location>
        <begin position="19"/>
        <end position="87"/>
    </location>
</feature>
<name>A0A4R3LUN1_9HYPH</name>
<dbReference type="Pfam" id="PF07848">
    <property type="entry name" value="PaaX"/>
    <property type="match status" value="1"/>
</dbReference>
<dbReference type="OrthoDB" id="2270427at2"/>
<dbReference type="GO" id="GO:0006351">
    <property type="term" value="P:DNA-templated transcription"/>
    <property type="evidence" value="ECO:0007669"/>
    <property type="project" value="InterPro"/>
</dbReference>
<dbReference type="InterPro" id="IPR012906">
    <property type="entry name" value="PaaX-like_N"/>
</dbReference>
<dbReference type="RefSeq" id="WP_132031701.1">
    <property type="nucleotide sequence ID" value="NZ_SMAI01000007.1"/>
</dbReference>
<dbReference type="PANTHER" id="PTHR30319">
    <property type="entry name" value="PHENYLACETIC ACID REGULATOR-RELATED TRANSCRIPTIONAL REPRESSOR"/>
    <property type="match status" value="1"/>
</dbReference>
<evidence type="ECO:0000313" key="3">
    <source>
        <dbReference type="EMBL" id="TCT04224.1"/>
    </source>
</evidence>
<evidence type="ECO:0000259" key="1">
    <source>
        <dbReference type="Pfam" id="PF07848"/>
    </source>
</evidence>
<dbReference type="EMBL" id="SMAI01000007">
    <property type="protein sequence ID" value="TCT04224.1"/>
    <property type="molecule type" value="Genomic_DNA"/>
</dbReference>
<gene>
    <name evidence="3" type="ORF">EDC64_10740</name>
</gene>
<keyword evidence="4" id="KW-1185">Reference proteome</keyword>
<dbReference type="PIRSF" id="PIRSF020623">
    <property type="entry name" value="PaaX"/>
    <property type="match status" value="1"/>
</dbReference>
<dbReference type="NCBIfam" id="TIGR02277">
    <property type="entry name" value="PaaX_trns_reg"/>
    <property type="match status" value="1"/>
</dbReference>
<accession>A0A4R3LUN1</accession>
<dbReference type="Gene3D" id="1.20.58.1460">
    <property type="match status" value="1"/>
</dbReference>
<proteinExistence type="predicted"/>
<dbReference type="Proteomes" id="UP000294664">
    <property type="component" value="Unassembled WGS sequence"/>
</dbReference>
<sequence length="283" mass="30076">MSRALAPILDHVRAEPSRTWSIIVTIYGDAIVPRGGSVWLGTLAAIFQRIGLSDGVVRTAMSRLASDGWLERTKAGRNAYYRLAGKGEETFRRATAQIYSRTAPPFAGHFEMILAEPAARPALEAAGFGSPAPGVWVAPGGTVPPDGLEGAVRLSAGGDAAANRALAARAWPLDATGAAYARFLDAFAPLRAALDAGQTLADLDCLVARVLMIHEYRRIVLRDPVLPAEILPQDWPGTAARALCAQVYGALLPGSERWLDQHAVDADGAPLPPGPEVWRRFAA</sequence>
<dbReference type="InterPro" id="IPR011965">
    <property type="entry name" value="PaaX_trns_reg"/>
</dbReference>
<dbReference type="Pfam" id="PF08223">
    <property type="entry name" value="PaaX_C"/>
    <property type="match status" value="1"/>
</dbReference>
<dbReference type="AlphaFoldDB" id="A0A4R3LUN1"/>
<dbReference type="PANTHER" id="PTHR30319:SF1">
    <property type="entry name" value="TRANSCRIPTIONAL REPRESSOR PAAX"/>
    <property type="match status" value="1"/>
</dbReference>
<evidence type="ECO:0000259" key="2">
    <source>
        <dbReference type="Pfam" id="PF08223"/>
    </source>
</evidence>
<dbReference type="InterPro" id="IPR036390">
    <property type="entry name" value="WH_DNA-bd_sf"/>
</dbReference>
<dbReference type="InterPro" id="IPR013225">
    <property type="entry name" value="PaaX_C"/>
</dbReference>
<dbReference type="InterPro" id="IPR036388">
    <property type="entry name" value="WH-like_DNA-bd_sf"/>
</dbReference>
<dbReference type="SUPFAM" id="SSF46785">
    <property type="entry name" value="Winged helix' DNA-binding domain"/>
    <property type="match status" value="1"/>
</dbReference>
<reference evidence="3 4" key="1">
    <citation type="submission" date="2019-03" db="EMBL/GenBank/DDBJ databases">
        <title>Genomic Encyclopedia of Type Strains, Phase IV (KMG-IV): sequencing the most valuable type-strain genomes for metagenomic binning, comparative biology and taxonomic classification.</title>
        <authorList>
            <person name="Goeker M."/>
        </authorList>
    </citation>
    <scope>NUCLEOTIDE SEQUENCE [LARGE SCALE GENOMIC DNA]</scope>
    <source>
        <strain evidence="3 4">DSM 9035</strain>
    </source>
</reference>
<comment type="caution">
    <text evidence="3">The sequence shown here is derived from an EMBL/GenBank/DDBJ whole genome shotgun (WGS) entry which is preliminary data.</text>
</comment>
<organism evidence="3 4">
    <name type="scientific">Aquabacter spiritensis</name>
    <dbReference type="NCBI Taxonomy" id="933073"/>
    <lineage>
        <taxon>Bacteria</taxon>
        <taxon>Pseudomonadati</taxon>
        <taxon>Pseudomonadota</taxon>
        <taxon>Alphaproteobacteria</taxon>
        <taxon>Hyphomicrobiales</taxon>
        <taxon>Xanthobacteraceae</taxon>
        <taxon>Aquabacter</taxon>
    </lineage>
</organism>
<dbReference type="Gene3D" id="1.10.10.10">
    <property type="entry name" value="Winged helix-like DNA-binding domain superfamily/Winged helix DNA-binding domain"/>
    <property type="match status" value="1"/>
</dbReference>
<evidence type="ECO:0000313" key="4">
    <source>
        <dbReference type="Proteomes" id="UP000294664"/>
    </source>
</evidence>
<feature type="domain" description="Transcriptional repressor PaaX-like C-terminal" evidence="2">
    <location>
        <begin position="171"/>
        <end position="260"/>
    </location>
</feature>